<name>A0ABT6EY03_9SYNE</name>
<proteinExistence type="predicted"/>
<keyword evidence="2" id="KW-1185">Reference proteome</keyword>
<gene>
    <name evidence="1" type="ORF">L3556_07050</name>
</gene>
<reference evidence="1" key="2">
    <citation type="submission" date="2022-01" db="EMBL/GenBank/DDBJ databases">
        <authorList>
            <person name="Zivanovic Y."/>
            <person name="Moreira D."/>
            <person name="Lopez-Garcia P."/>
        </authorList>
    </citation>
    <scope>NUCLEOTIDE SEQUENCE</scope>
    <source>
        <strain evidence="1">G9</strain>
    </source>
</reference>
<dbReference type="InterPro" id="IPR021495">
    <property type="entry name" value="CRR42-like"/>
</dbReference>
<dbReference type="Proteomes" id="UP001154265">
    <property type="component" value="Unassembled WGS sequence"/>
</dbReference>
<dbReference type="PANTHER" id="PTHR36799">
    <property type="match status" value="1"/>
</dbReference>
<evidence type="ECO:0000313" key="2">
    <source>
        <dbReference type="Proteomes" id="UP001154265"/>
    </source>
</evidence>
<sequence>MGQPFSIGDRVHLVALPTYVKTAEPMPMLRPPNVLTLGEEGIILGREPGDYWVVRLERGTFLLEEKYLEAIQGDRPME</sequence>
<comment type="caution">
    <text evidence="1">The sequence shown here is derived from an EMBL/GenBank/DDBJ whole genome shotgun (WGS) entry which is preliminary data.</text>
</comment>
<evidence type="ECO:0000313" key="1">
    <source>
        <dbReference type="EMBL" id="MDG2990690.1"/>
    </source>
</evidence>
<dbReference type="Pfam" id="PF11347">
    <property type="entry name" value="CRR42-like"/>
    <property type="match status" value="1"/>
</dbReference>
<protein>
    <submittedName>
        <fullName evidence="1">DUF3148 domain-containing protein</fullName>
    </submittedName>
</protein>
<dbReference type="NCBIfam" id="NF045913">
    <property type="entry name" value="RegSipA"/>
    <property type="match status" value="1"/>
</dbReference>
<accession>A0ABT6EY03</accession>
<dbReference type="EMBL" id="JAKKUT010000002">
    <property type="protein sequence ID" value="MDG2990690.1"/>
    <property type="molecule type" value="Genomic_DNA"/>
</dbReference>
<organism evidence="1 2">
    <name type="scientific">Candidatus Synechococcus calcipolaris G9</name>
    <dbReference type="NCBI Taxonomy" id="1497997"/>
    <lineage>
        <taxon>Bacteria</taxon>
        <taxon>Bacillati</taxon>
        <taxon>Cyanobacteriota</taxon>
        <taxon>Cyanophyceae</taxon>
        <taxon>Synechococcales</taxon>
        <taxon>Synechococcaceae</taxon>
        <taxon>Synechococcus</taxon>
    </lineage>
</organism>
<dbReference type="PANTHER" id="PTHR36799:SF2">
    <property type="entry name" value="PROTEIN CHLORORESPIRATORY REDUCTION 42, CHLOROPLASTIC"/>
    <property type="match status" value="1"/>
</dbReference>
<reference evidence="1" key="1">
    <citation type="journal article" date="2022" name="Genome Biol. Evol.">
        <title>A New Gene Family Diagnostic for Intracellular Biomineralization of Amorphous Ca Carbonates by Cyanobacteria.</title>
        <authorList>
            <person name="Benzerara K."/>
            <person name="Duprat E."/>
            <person name="Bitard-Feildel T."/>
            <person name="Caumes G."/>
            <person name="Cassier-Chauvat C."/>
            <person name="Chauvat F."/>
            <person name="Dezi M."/>
            <person name="Diop S.I."/>
            <person name="Gaschignard G."/>
            <person name="Gorgen S."/>
            <person name="Gugger M."/>
            <person name="Lopez-Garcia P."/>
            <person name="Millet M."/>
            <person name="Skouri-Panet F."/>
            <person name="Moreira D."/>
            <person name="Callebaut I."/>
        </authorList>
    </citation>
    <scope>NUCLEOTIDE SEQUENCE</scope>
    <source>
        <strain evidence="1">G9</strain>
    </source>
</reference>
<dbReference type="RefSeq" id="WP_277866594.1">
    <property type="nucleotide sequence ID" value="NZ_JAKKUT010000002.1"/>
</dbReference>